<organism evidence="1 2">
    <name type="scientific">Cirrhinus molitorella</name>
    <name type="common">mud carp</name>
    <dbReference type="NCBI Taxonomy" id="172907"/>
    <lineage>
        <taxon>Eukaryota</taxon>
        <taxon>Metazoa</taxon>
        <taxon>Chordata</taxon>
        <taxon>Craniata</taxon>
        <taxon>Vertebrata</taxon>
        <taxon>Euteleostomi</taxon>
        <taxon>Actinopterygii</taxon>
        <taxon>Neopterygii</taxon>
        <taxon>Teleostei</taxon>
        <taxon>Ostariophysi</taxon>
        <taxon>Cypriniformes</taxon>
        <taxon>Cyprinidae</taxon>
        <taxon>Labeoninae</taxon>
        <taxon>Labeonini</taxon>
        <taxon>Cirrhinus</taxon>
    </lineage>
</organism>
<protein>
    <submittedName>
        <fullName evidence="1">Uncharacterized protein</fullName>
    </submittedName>
</protein>
<dbReference type="EMBL" id="JAYMGO010000014">
    <property type="protein sequence ID" value="KAL1261241.1"/>
    <property type="molecule type" value="Genomic_DNA"/>
</dbReference>
<accession>A0ABR3MAE2</accession>
<gene>
    <name evidence="1" type="ORF">QQF64_006506</name>
</gene>
<proteinExistence type="predicted"/>
<evidence type="ECO:0000313" key="2">
    <source>
        <dbReference type="Proteomes" id="UP001558613"/>
    </source>
</evidence>
<name>A0ABR3MAE2_9TELE</name>
<dbReference type="Proteomes" id="UP001558613">
    <property type="component" value="Unassembled WGS sequence"/>
</dbReference>
<keyword evidence="2" id="KW-1185">Reference proteome</keyword>
<sequence>MGPFNISTNVTEVCASIDDFRNQVYSTVYSVITVFGLMGNAFCIETCSFVPTVRNQPPIYSQLGSVKPCCVSALFHSVALLCQQGQWNLGDFLCRISFLRTVCETSTAASSS</sequence>
<dbReference type="Gene3D" id="1.20.1070.10">
    <property type="entry name" value="Rhodopsin 7-helix transmembrane proteins"/>
    <property type="match status" value="1"/>
</dbReference>
<reference evidence="1 2" key="1">
    <citation type="submission" date="2023-09" db="EMBL/GenBank/DDBJ databases">
        <authorList>
            <person name="Wang M."/>
        </authorList>
    </citation>
    <scope>NUCLEOTIDE SEQUENCE [LARGE SCALE GENOMIC DNA]</scope>
    <source>
        <strain evidence="1">GT-2023</strain>
        <tissue evidence="1">Liver</tissue>
    </source>
</reference>
<evidence type="ECO:0000313" key="1">
    <source>
        <dbReference type="EMBL" id="KAL1261241.1"/>
    </source>
</evidence>
<comment type="caution">
    <text evidence="1">The sequence shown here is derived from an EMBL/GenBank/DDBJ whole genome shotgun (WGS) entry which is preliminary data.</text>
</comment>
<dbReference type="InterPro" id="IPR004071">
    <property type="entry name" value="Cyst_leuk_rcpt"/>
</dbReference>
<dbReference type="PRINTS" id="PR01533">
    <property type="entry name" value="CYSLTRECPTR"/>
</dbReference>